<reference evidence="1" key="1">
    <citation type="submission" date="2014-11" db="EMBL/GenBank/DDBJ databases">
        <authorList>
            <person name="Amaro Gonzalez C."/>
        </authorList>
    </citation>
    <scope>NUCLEOTIDE SEQUENCE</scope>
</reference>
<dbReference type="EMBL" id="GBXM01009343">
    <property type="protein sequence ID" value="JAH99234.1"/>
    <property type="molecule type" value="Transcribed_RNA"/>
</dbReference>
<accession>A0A0E9X9H1</accession>
<dbReference type="AlphaFoldDB" id="A0A0E9X9H1"/>
<sequence length="43" mass="4803">MWLDTLVLGVVVLSLYQICRFLPGPQIYSDHFTSGCTARASSR</sequence>
<evidence type="ECO:0000313" key="1">
    <source>
        <dbReference type="EMBL" id="JAH99234.1"/>
    </source>
</evidence>
<reference evidence="1" key="2">
    <citation type="journal article" date="2015" name="Fish Shellfish Immunol.">
        <title>Early steps in the European eel (Anguilla anguilla)-Vibrio vulnificus interaction in the gills: Role of the RtxA13 toxin.</title>
        <authorList>
            <person name="Callol A."/>
            <person name="Pajuelo D."/>
            <person name="Ebbesson L."/>
            <person name="Teles M."/>
            <person name="MacKenzie S."/>
            <person name="Amaro C."/>
        </authorList>
    </citation>
    <scope>NUCLEOTIDE SEQUENCE</scope>
</reference>
<organism evidence="1">
    <name type="scientific">Anguilla anguilla</name>
    <name type="common">European freshwater eel</name>
    <name type="synonym">Muraena anguilla</name>
    <dbReference type="NCBI Taxonomy" id="7936"/>
    <lineage>
        <taxon>Eukaryota</taxon>
        <taxon>Metazoa</taxon>
        <taxon>Chordata</taxon>
        <taxon>Craniata</taxon>
        <taxon>Vertebrata</taxon>
        <taxon>Euteleostomi</taxon>
        <taxon>Actinopterygii</taxon>
        <taxon>Neopterygii</taxon>
        <taxon>Teleostei</taxon>
        <taxon>Anguilliformes</taxon>
        <taxon>Anguillidae</taxon>
        <taxon>Anguilla</taxon>
    </lineage>
</organism>
<name>A0A0E9X9H1_ANGAN</name>
<protein>
    <submittedName>
        <fullName evidence="1">Uncharacterized protein</fullName>
    </submittedName>
</protein>
<proteinExistence type="predicted"/>